<keyword evidence="3" id="KW-0479">Metal-binding</keyword>
<feature type="domain" description="RING-type" evidence="8">
    <location>
        <begin position="1"/>
        <end position="165"/>
    </location>
</feature>
<accession>A0ABD6EEE2</accession>
<dbReference type="InterPro" id="IPR044066">
    <property type="entry name" value="TRIAD_supradom"/>
</dbReference>
<dbReference type="InterPro" id="IPR002867">
    <property type="entry name" value="IBR_dom"/>
</dbReference>
<reference evidence="9 10" key="1">
    <citation type="submission" date="2024-08" db="EMBL/GenBank/DDBJ databases">
        <title>Gnathostoma spinigerum genome.</title>
        <authorList>
            <person name="Gonzalez-Bertolin B."/>
            <person name="Monzon S."/>
            <person name="Zaballos A."/>
            <person name="Jimenez P."/>
            <person name="Dekumyoy P."/>
            <person name="Varona S."/>
            <person name="Cuesta I."/>
            <person name="Sumanam S."/>
            <person name="Adisakwattana P."/>
            <person name="Gasser R.B."/>
            <person name="Hernandez-Gonzalez A."/>
            <person name="Young N.D."/>
            <person name="Perteguer M.J."/>
        </authorList>
    </citation>
    <scope>NUCLEOTIDE SEQUENCE [LARGE SCALE GENOMIC DNA]</scope>
    <source>
        <strain evidence="9">AL3</strain>
        <tissue evidence="9">Liver</tissue>
    </source>
</reference>
<evidence type="ECO:0000313" key="9">
    <source>
        <dbReference type="EMBL" id="MFH4975761.1"/>
    </source>
</evidence>
<dbReference type="GO" id="GO:0016740">
    <property type="term" value="F:transferase activity"/>
    <property type="evidence" value="ECO:0007669"/>
    <property type="project" value="UniProtKB-KW"/>
</dbReference>
<evidence type="ECO:0000256" key="7">
    <source>
        <dbReference type="ARBA" id="ARBA00022833"/>
    </source>
</evidence>
<evidence type="ECO:0000256" key="6">
    <source>
        <dbReference type="ARBA" id="ARBA00022786"/>
    </source>
</evidence>
<evidence type="ECO:0000256" key="2">
    <source>
        <dbReference type="ARBA" id="ARBA00022679"/>
    </source>
</evidence>
<evidence type="ECO:0000256" key="3">
    <source>
        <dbReference type="ARBA" id="ARBA00022723"/>
    </source>
</evidence>
<evidence type="ECO:0000256" key="1">
    <source>
        <dbReference type="ARBA" id="ARBA00004906"/>
    </source>
</evidence>
<keyword evidence="4" id="KW-0677">Repeat</keyword>
<gene>
    <name evidence="9" type="ORF">AB6A40_002470</name>
</gene>
<keyword evidence="7" id="KW-0862">Zinc</keyword>
<keyword evidence="2" id="KW-0808">Transferase</keyword>
<dbReference type="Proteomes" id="UP001608902">
    <property type="component" value="Unassembled WGS sequence"/>
</dbReference>
<comment type="pathway">
    <text evidence="1">Protein modification; protein ubiquitination.</text>
</comment>
<dbReference type="SMART" id="SM00647">
    <property type="entry name" value="IBR"/>
    <property type="match status" value="2"/>
</dbReference>
<evidence type="ECO:0000256" key="5">
    <source>
        <dbReference type="ARBA" id="ARBA00022771"/>
    </source>
</evidence>
<dbReference type="CDD" id="cd20335">
    <property type="entry name" value="BRcat_RBR"/>
    <property type="match status" value="1"/>
</dbReference>
<comment type="caution">
    <text evidence="9">The sequence shown here is derived from an EMBL/GenBank/DDBJ whole genome shotgun (WGS) entry which is preliminary data.</text>
</comment>
<organism evidence="9 10">
    <name type="scientific">Gnathostoma spinigerum</name>
    <dbReference type="NCBI Taxonomy" id="75299"/>
    <lineage>
        <taxon>Eukaryota</taxon>
        <taxon>Metazoa</taxon>
        <taxon>Ecdysozoa</taxon>
        <taxon>Nematoda</taxon>
        <taxon>Chromadorea</taxon>
        <taxon>Rhabditida</taxon>
        <taxon>Spirurina</taxon>
        <taxon>Gnathostomatomorpha</taxon>
        <taxon>Gnathostomatoidea</taxon>
        <taxon>Gnathostomatidae</taxon>
        <taxon>Gnathostoma</taxon>
    </lineage>
</organism>
<dbReference type="GO" id="GO:0008270">
    <property type="term" value="F:zinc ion binding"/>
    <property type="evidence" value="ECO:0007669"/>
    <property type="project" value="UniProtKB-KW"/>
</dbReference>
<dbReference type="SUPFAM" id="SSF57850">
    <property type="entry name" value="RING/U-box"/>
    <property type="match status" value="2"/>
</dbReference>
<proteinExistence type="predicted"/>
<keyword evidence="10" id="KW-1185">Reference proteome</keyword>
<dbReference type="InterPro" id="IPR051628">
    <property type="entry name" value="LUBAC_E3_Ligases"/>
</dbReference>
<evidence type="ECO:0000313" key="10">
    <source>
        <dbReference type="Proteomes" id="UP001608902"/>
    </source>
</evidence>
<dbReference type="PANTHER" id="PTHR22770:SF13">
    <property type="entry name" value="RING-TYPE DOMAIN-CONTAINING PROTEIN"/>
    <property type="match status" value="1"/>
</dbReference>
<sequence>MDARCGCVLELNQILTFLPYELCLRYEKLVWGKVVVQKDWLFCENCQRAIHVNVCSNNNSHKQYYPIVACKCGHSHCVMCKRTWHWPLSCNLAERYNDVLESYGESMVHARRKKIVGLRRCPSCRSFFERSYGCNHITCACSYEFCYVCGGKWNSGAHYKCKAVERMKVTSVYLFDVIIGRCNDILKSFLNRNWEMREFRTPLGRWKLKKRTQWMRSDAETILKTCQAVLHVIEFCKIAVFSLHKNRGNSYTTSGSALTGRNGVLYFGSNSQFVRTVKRIKFINSRLDVALAQKKEASNVLFLRDLLVRHIRCLLSPCRIPSDVNP</sequence>
<keyword evidence="5" id="KW-0863">Zinc-finger</keyword>
<evidence type="ECO:0000259" key="8">
    <source>
        <dbReference type="PROSITE" id="PS51873"/>
    </source>
</evidence>
<dbReference type="Pfam" id="PF22191">
    <property type="entry name" value="IBR_1"/>
    <property type="match status" value="1"/>
</dbReference>
<dbReference type="Pfam" id="PF01485">
    <property type="entry name" value="IBR"/>
    <property type="match status" value="1"/>
</dbReference>
<dbReference type="AlphaFoldDB" id="A0ABD6EEE2"/>
<keyword evidence="6" id="KW-0833">Ubl conjugation pathway</keyword>
<dbReference type="PROSITE" id="PS51873">
    <property type="entry name" value="TRIAD"/>
    <property type="match status" value="1"/>
</dbReference>
<protein>
    <recommendedName>
        <fullName evidence="8">RING-type domain-containing protein</fullName>
    </recommendedName>
</protein>
<dbReference type="CDD" id="cd22584">
    <property type="entry name" value="Rcat_RBR_unk"/>
    <property type="match status" value="1"/>
</dbReference>
<dbReference type="EMBL" id="JBGFUD010001106">
    <property type="protein sequence ID" value="MFH4975761.1"/>
    <property type="molecule type" value="Genomic_DNA"/>
</dbReference>
<dbReference type="PANTHER" id="PTHR22770">
    <property type="entry name" value="UBIQUITIN CONJUGATING ENZYME 7 INTERACTING PROTEIN-RELATED"/>
    <property type="match status" value="1"/>
</dbReference>
<name>A0ABD6EEE2_9BILA</name>
<dbReference type="Gene3D" id="1.20.120.1750">
    <property type="match status" value="1"/>
</dbReference>
<evidence type="ECO:0000256" key="4">
    <source>
        <dbReference type="ARBA" id="ARBA00022737"/>
    </source>
</evidence>